<reference evidence="3 4" key="1">
    <citation type="submission" date="2020-06" db="EMBL/GenBank/DDBJ databases">
        <title>Schlegella sp. ID0723 isolated from air conditioner.</title>
        <authorList>
            <person name="Kim D.Y."/>
            <person name="Kim D.-U."/>
        </authorList>
    </citation>
    <scope>NUCLEOTIDE SEQUENCE [LARGE SCALE GENOMIC DNA]</scope>
    <source>
        <strain evidence="3 4">ID0723</strain>
    </source>
</reference>
<evidence type="ECO:0000256" key="1">
    <source>
        <dbReference type="SAM" id="MobiDB-lite"/>
    </source>
</evidence>
<gene>
    <name evidence="3" type="ORF">HQN59_10915</name>
</gene>
<dbReference type="PANTHER" id="PTHR41248:SF1">
    <property type="entry name" value="NORD PROTEIN"/>
    <property type="match status" value="1"/>
</dbReference>
<accession>A0A7Y6NN64</accession>
<feature type="domain" description="VWFA" evidence="2">
    <location>
        <begin position="358"/>
        <end position="546"/>
    </location>
</feature>
<comment type="caution">
    <text evidence="3">The sequence shown here is derived from an EMBL/GenBank/DDBJ whole genome shotgun (WGS) entry which is preliminary data.</text>
</comment>
<dbReference type="Gene3D" id="3.40.50.410">
    <property type="entry name" value="von Willebrand factor, type A domain"/>
    <property type="match status" value="1"/>
</dbReference>
<dbReference type="InterPro" id="IPR002035">
    <property type="entry name" value="VWF_A"/>
</dbReference>
<dbReference type="SUPFAM" id="SSF53300">
    <property type="entry name" value="vWA-like"/>
    <property type="match status" value="1"/>
</dbReference>
<keyword evidence="4" id="KW-1185">Reference proteome</keyword>
<dbReference type="InterPro" id="IPR036465">
    <property type="entry name" value="vWFA_dom_sf"/>
</dbReference>
<dbReference type="EMBL" id="JABWMJ010000004">
    <property type="protein sequence ID" value="NUZ06271.1"/>
    <property type="molecule type" value="Genomic_DNA"/>
</dbReference>
<evidence type="ECO:0000313" key="4">
    <source>
        <dbReference type="Proteomes" id="UP000529637"/>
    </source>
</evidence>
<dbReference type="PROSITE" id="PS50234">
    <property type="entry name" value="VWFA"/>
    <property type="match status" value="1"/>
</dbReference>
<dbReference type="SMART" id="SM00327">
    <property type="entry name" value="VWA"/>
    <property type="match status" value="1"/>
</dbReference>
<evidence type="ECO:0000313" key="3">
    <source>
        <dbReference type="EMBL" id="NUZ06271.1"/>
    </source>
</evidence>
<dbReference type="RefSeq" id="WP_176069054.1">
    <property type="nucleotide sequence ID" value="NZ_JABWMJ010000004.1"/>
</dbReference>
<feature type="region of interest" description="Disordered" evidence="1">
    <location>
        <begin position="209"/>
        <end position="249"/>
    </location>
</feature>
<dbReference type="Proteomes" id="UP000529637">
    <property type="component" value="Unassembled WGS sequence"/>
</dbReference>
<dbReference type="AlphaFoldDB" id="A0A7Y6NN64"/>
<dbReference type="Pfam" id="PF13519">
    <property type="entry name" value="VWA_2"/>
    <property type="match status" value="1"/>
</dbReference>
<protein>
    <submittedName>
        <fullName evidence="3">VWA domain-containing protein</fullName>
    </submittedName>
</protein>
<name>A0A7Y6NN64_9BURK</name>
<proteinExistence type="predicted"/>
<sequence length="546" mass="58520">MGAGAAGEPVRLALERYLPLLWSPAPRLRFDAAPTPFMVGATLHLPPAPPCDGAQAWAWYRAAAAHGAAHRTYSPPHFDAQGLRPIARAVLGLLEDARVEALACHELPGLRALWARWHVATPDDGDGFETLLLRLARRLIGGPPDPHPWVEKGRRLLFGDAGGASLPVLRVEDLRAAATRLGNDIGQMRLGFNPRLYVPGPSYRDDHRWMWPSGADPAPTAVAEDTEPAATRKPSQPAGEATVEASSAEHRYPEWDRAIGRHRAAWCSVREVDADHAGSPTADAAAESGEPDTSALEAALRRALRHGWAAPARNRQSAADGDHLDLDALIRTAIARRTGGALDARIYRQPQRRPRHGRAVMLIDRSRSSAEPWAATTLTRLAAAGTIAALLARQLPSVGIDCAIVGFSSNGRHDVRLQFVKDFGAPVDADAIAALRRLRSSGSTRVGAVIRHAAARLAGCGAAQRGDIVLITDGEPHDIDVHDSRYLPEDARQAVLQARRRGIRVSCLVLDRSTAALVRGMVGAPRTAVLGALEDLPSGVRRLAAA</sequence>
<dbReference type="InterPro" id="IPR051928">
    <property type="entry name" value="NorD/CobT"/>
</dbReference>
<evidence type="ECO:0000259" key="2">
    <source>
        <dbReference type="PROSITE" id="PS50234"/>
    </source>
</evidence>
<dbReference type="PANTHER" id="PTHR41248">
    <property type="entry name" value="NORD PROTEIN"/>
    <property type="match status" value="1"/>
</dbReference>
<organism evidence="3 4">
    <name type="scientific">Piscinibacter koreensis</name>
    <dbReference type="NCBI Taxonomy" id="2742824"/>
    <lineage>
        <taxon>Bacteria</taxon>
        <taxon>Pseudomonadati</taxon>
        <taxon>Pseudomonadota</taxon>
        <taxon>Betaproteobacteria</taxon>
        <taxon>Burkholderiales</taxon>
        <taxon>Sphaerotilaceae</taxon>
        <taxon>Piscinibacter</taxon>
    </lineage>
</organism>